<dbReference type="EMBL" id="LR796933">
    <property type="protein sequence ID" value="CAB4176150.1"/>
    <property type="molecule type" value="Genomic_DNA"/>
</dbReference>
<organism evidence="3">
    <name type="scientific">uncultured Caudovirales phage</name>
    <dbReference type="NCBI Taxonomy" id="2100421"/>
    <lineage>
        <taxon>Viruses</taxon>
        <taxon>Duplodnaviria</taxon>
        <taxon>Heunggongvirae</taxon>
        <taxon>Uroviricota</taxon>
        <taxon>Caudoviricetes</taxon>
        <taxon>Peduoviridae</taxon>
        <taxon>Maltschvirus</taxon>
        <taxon>Maltschvirus maltsch</taxon>
    </lineage>
</organism>
<accession>A0A6J5QXV9</accession>
<evidence type="ECO:0000256" key="1">
    <source>
        <dbReference type="SAM" id="Phobius"/>
    </source>
</evidence>
<dbReference type="EMBL" id="LR797200">
    <property type="protein sequence ID" value="CAB4194103.1"/>
    <property type="molecule type" value="Genomic_DNA"/>
</dbReference>
<keyword evidence="1" id="KW-1133">Transmembrane helix</keyword>
<protein>
    <submittedName>
        <fullName evidence="3">Uncharacterized protein</fullName>
    </submittedName>
</protein>
<proteinExistence type="predicted"/>
<gene>
    <name evidence="3" type="ORF">UFOVP1208_5</name>
    <name evidence="4" type="ORF">UFOVP1263_14</name>
    <name evidence="2" type="ORF">UFOVP980_18</name>
</gene>
<evidence type="ECO:0000313" key="4">
    <source>
        <dbReference type="EMBL" id="CAB4194103.1"/>
    </source>
</evidence>
<reference evidence="3" key="1">
    <citation type="submission" date="2020-05" db="EMBL/GenBank/DDBJ databases">
        <authorList>
            <person name="Chiriac C."/>
            <person name="Salcher M."/>
            <person name="Ghai R."/>
            <person name="Kavagutti S V."/>
        </authorList>
    </citation>
    <scope>NUCLEOTIDE SEQUENCE</scope>
</reference>
<name>A0A6J5QXV9_9CAUD</name>
<dbReference type="EMBL" id="LR797139">
    <property type="protein sequence ID" value="CAB4189489.1"/>
    <property type="molecule type" value="Genomic_DNA"/>
</dbReference>
<evidence type="ECO:0000313" key="2">
    <source>
        <dbReference type="EMBL" id="CAB4176150.1"/>
    </source>
</evidence>
<evidence type="ECO:0000313" key="3">
    <source>
        <dbReference type="EMBL" id="CAB4189489.1"/>
    </source>
</evidence>
<feature type="transmembrane region" description="Helical" evidence="1">
    <location>
        <begin position="25"/>
        <end position="42"/>
    </location>
</feature>
<keyword evidence="1" id="KW-0812">Transmembrane</keyword>
<keyword evidence="1" id="KW-0472">Membrane</keyword>
<sequence length="64" mass="7539">MHYCVFVGVAVGSWRLTVDDRWDGWWVGFLTMLLIGGVVELVDRRRDRARREAAYQKRKAQRDA</sequence>